<proteinExistence type="predicted"/>
<dbReference type="Proteomes" id="UP001345963">
    <property type="component" value="Unassembled WGS sequence"/>
</dbReference>
<feature type="region of interest" description="Disordered" evidence="1">
    <location>
        <begin position="99"/>
        <end position="119"/>
    </location>
</feature>
<reference evidence="2 3" key="1">
    <citation type="submission" date="2021-07" db="EMBL/GenBank/DDBJ databases">
        <authorList>
            <person name="Palmer J.M."/>
        </authorList>
    </citation>
    <scope>NUCLEOTIDE SEQUENCE [LARGE SCALE GENOMIC DNA]</scope>
    <source>
        <strain evidence="2 3">AT_MEX2019</strain>
        <tissue evidence="2">Muscle</tissue>
    </source>
</reference>
<gene>
    <name evidence="2" type="ORF">ATANTOWER_004252</name>
</gene>
<evidence type="ECO:0000313" key="2">
    <source>
        <dbReference type="EMBL" id="MED6258202.1"/>
    </source>
</evidence>
<evidence type="ECO:0000256" key="1">
    <source>
        <dbReference type="SAM" id="MobiDB-lite"/>
    </source>
</evidence>
<protein>
    <submittedName>
        <fullName evidence="2">Uncharacterized protein</fullName>
    </submittedName>
</protein>
<evidence type="ECO:0000313" key="3">
    <source>
        <dbReference type="Proteomes" id="UP001345963"/>
    </source>
</evidence>
<sequence>MEWKPRGRRQLVFSLGVITLRCRKLWNLSGLHFHSCHVQRSLNSSLDTSALSLLSTSNSKPSFSGVTLEPPVNLPPVSLKPPWRSTYFTLVLPRTQTLETPRLSTSSSPGSSLTSYPCF</sequence>
<accession>A0ABU7C692</accession>
<name>A0ABU7C692_9TELE</name>
<feature type="compositionally biased region" description="Low complexity" evidence="1">
    <location>
        <begin position="103"/>
        <end position="119"/>
    </location>
</feature>
<dbReference type="EMBL" id="JAHUTI010080138">
    <property type="protein sequence ID" value="MED6258202.1"/>
    <property type="molecule type" value="Genomic_DNA"/>
</dbReference>
<keyword evidence="3" id="KW-1185">Reference proteome</keyword>
<comment type="caution">
    <text evidence="2">The sequence shown here is derived from an EMBL/GenBank/DDBJ whole genome shotgun (WGS) entry which is preliminary data.</text>
</comment>
<organism evidence="2 3">
    <name type="scientific">Ataeniobius toweri</name>
    <dbReference type="NCBI Taxonomy" id="208326"/>
    <lineage>
        <taxon>Eukaryota</taxon>
        <taxon>Metazoa</taxon>
        <taxon>Chordata</taxon>
        <taxon>Craniata</taxon>
        <taxon>Vertebrata</taxon>
        <taxon>Euteleostomi</taxon>
        <taxon>Actinopterygii</taxon>
        <taxon>Neopterygii</taxon>
        <taxon>Teleostei</taxon>
        <taxon>Neoteleostei</taxon>
        <taxon>Acanthomorphata</taxon>
        <taxon>Ovalentaria</taxon>
        <taxon>Atherinomorphae</taxon>
        <taxon>Cyprinodontiformes</taxon>
        <taxon>Goodeidae</taxon>
        <taxon>Ataeniobius</taxon>
    </lineage>
</organism>